<feature type="compositionally biased region" description="Basic residues" evidence="1">
    <location>
        <begin position="268"/>
        <end position="278"/>
    </location>
</feature>
<dbReference type="Proteomes" id="UP000054466">
    <property type="component" value="Unassembled WGS sequence"/>
</dbReference>
<protein>
    <submittedName>
        <fullName evidence="2">Uncharacterized protein</fullName>
    </submittedName>
</protein>
<feature type="compositionally biased region" description="Basic and acidic residues" evidence="1">
    <location>
        <begin position="499"/>
        <end position="516"/>
    </location>
</feature>
<feature type="compositionally biased region" description="Basic residues" evidence="1">
    <location>
        <begin position="545"/>
        <end position="557"/>
    </location>
</feature>
<feature type="compositionally biased region" description="Polar residues" evidence="1">
    <location>
        <begin position="188"/>
        <end position="203"/>
    </location>
</feature>
<organism evidence="2 3">
    <name type="scientific">Cladophialophora immunda</name>
    <dbReference type="NCBI Taxonomy" id="569365"/>
    <lineage>
        <taxon>Eukaryota</taxon>
        <taxon>Fungi</taxon>
        <taxon>Dikarya</taxon>
        <taxon>Ascomycota</taxon>
        <taxon>Pezizomycotina</taxon>
        <taxon>Eurotiomycetes</taxon>
        <taxon>Chaetothyriomycetidae</taxon>
        <taxon>Chaetothyriales</taxon>
        <taxon>Herpotrichiellaceae</taxon>
        <taxon>Cladophialophora</taxon>
    </lineage>
</organism>
<keyword evidence="3" id="KW-1185">Reference proteome</keyword>
<dbReference type="AlphaFoldDB" id="A0A0D2ADR8"/>
<evidence type="ECO:0000256" key="1">
    <source>
        <dbReference type="SAM" id="MobiDB-lite"/>
    </source>
</evidence>
<gene>
    <name evidence="2" type="ORF">PV07_11246</name>
</gene>
<feature type="region of interest" description="Disordered" evidence="1">
    <location>
        <begin position="250"/>
        <end position="330"/>
    </location>
</feature>
<dbReference type="OrthoDB" id="4160503at2759"/>
<name>A0A0D2ADR8_9EURO</name>
<feature type="compositionally biased region" description="Basic residues" evidence="1">
    <location>
        <begin position="287"/>
        <end position="302"/>
    </location>
</feature>
<feature type="compositionally biased region" description="Basic and acidic residues" evidence="1">
    <location>
        <begin position="465"/>
        <end position="478"/>
    </location>
</feature>
<proteinExistence type="predicted"/>
<dbReference type="STRING" id="569365.A0A0D2ADR8"/>
<accession>A0A0D2ADR8</accession>
<feature type="compositionally biased region" description="Basic and acidic residues" evidence="1">
    <location>
        <begin position="367"/>
        <end position="386"/>
    </location>
</feature>
<feature type="region of interest" description="Disordered" evidence="1">
    <location>
        <begin position="367"/>
        <end position="576"/>
    </location>
</feature>
<evidence type="ECO:0000313" key="2">
    <source>
        <dbReference type="EMBL" id="KIW23012.1"/>
    </source>
</evidence>
<feature type="region of interest" description="Disordered" evidence="1">
    <location>
        <begin position="63"/>
        <end position="122"/>
    </location>
</feature>
<sequence length="607" mass="69301">MRARSTWIERGADGRAYFVREKSNIPSAKELLSQALLRRSTRSLFSSRDSRQNHHVQCVTATDGPLALPAPTSPDPPAASGSHPAPPMAPTSHAQPQPVNMYLLPPHHGQNQSDSRDNAHGHECAVNPQTQFIPAPIPPGIFPIGPFPPHPMGPQPPTLFPPPPVPFASQSQSFMAIPSNLPPGIPENTASAQTQPYRPQVTPQGPIVTPADSRYKCEICGRYRSARYHYKHPIQPGQLPGKTICRKCREEATDSEDDDSSDSVQSPRPRRHHSRALPRRSSSTYKSQRHRSRSRARSRGRPKLIDYDNEPYTDSNSSSLEEEPYTSGRRMYRRRETADKSLIRHTRRLHLSPVGERIFFDGERGGRRQHFEDGFKDRKYEDETAKRLRSRSRQPTPGPRILRRQYSDPFVGTPPIEDHRARQPHYFWGTPHDRPRVGYSPQRGPTSLRSRYASVPVHHVTQRSRSVDDSENDHETDRHRHLRLRSRSAQRGLRHGRHMIHEHEDESQEEDGHQEVHAPSPPPLRSSSLGYMGQPELGEEECRQGRPRRGRRRKSRSRSREDELSGSGILRPGDEVTVIERHEPRAREDYDWYDGGGMRVRVREISR</sequence>
<reference evidence="2 3" key="1">
    <citation type="submission" date="2015-01" db="EMBL/GenBank/DDBJ databases">
        <title>The Genome Sequence of Cladophialophora immunda CBS83496.</title>
        <authorList>
            <consortium name="The Broad Institute Genomics Platform"/>
            <person name="Cuomo C."/>
            <person name="de Hoog S."/>
            <person name="Gorbushina A."/>
            <person name="Stielow B."/>
            <person name="Teixiera M."/>
            <person name="Abouelleil A."/>
            <person name="Chapman S.B."/>
            <person name="Priest M."/>
            <person name="Young S.K."/>
            <person name="Wortman J."/>
            <person name="Nusbaum C."/>
            <person name="Birren B."/>
        </authorList>
    </citation>
    <scope>NUCLEOTIDE SEQUENCE [LARGE SCALE GENOMIC DNA]</scope>
    <source>
        <strain evidence="2 3">CBS 83496</strain>
    </source>
</reference>
<feature type="compositionally biased region" description="Basic residues" evidence="1">
    <location>
        <begin position="479"/>
        <end position="498"/>
    </location>
</feature>
<dbReference type="EMBL" id="KN847046">
    <property type="protein sequence ID" value="KIW23012.1"/>
    <property type="molecule type" value="Genomic_DNA"/>
</dbReference>
<evidence type="ECO:0000313" key="3">
    <source>
        <dbReference type="Proteomes" id="UP000054466"/>
    </source>
</evidence>
<dbReference type="VEuPathDB" id="FungiDB:PV07_11246"/>
<dbReference type="GeneID" id="27350440"/>
<feature type="region of interest" description="Disordered" evidence="1">
    <location>
        <begin position="186"/>
        <end position="209"/>
    </location>
</feature>
<dbReference type="HOGENOM" id="CLU_442104_0_0_1"/>
<dbReference type="RefSeq" id="XP_016243228.1">
    <property type="nucleotide sequence ID" value="XM_016398666.1"/>
</dbReference>